<keyword evidence="2" id="KW-1185">Reference proteome</keyword>
<dbReference type="EMBL" id="CP143808">
    <property type="protein sequence ID" value="WVO20578.1"/>
    <property type="molecule type" value="Genomic_DNA"/>
</dbReference>
<accession>A0ABZ2APX5</accession>
<dbReference type="RefSeq" id="XP_064719817.1">
    <property type="nucleotide sequence ID" value="XM_064863745.1"/>
</dbReference>
<reference evidence="1 2" key="1">
    <citation type="submission" date="2024-01" db="EMBL/GenBank/DDBJ databases">
        <title>Comparative genomics of Cryptococcus and Kwoniella reveals pathogenesis evolution and contrasting modes of karyotype evolution via chromosome fusion or intercentromeric recombination.</title>
        <authorList>
            <person name="Coelho M.A."/>
            <person name="David-Palma M."/>
            <person name="Shea T."/>
            <person name="Bowers K."/>
            <person name="McGinley-Smith S."/>
            <person name="Mohammad A.W."/>
            <person name="Gnirke A."/>
            <person name="Yurkov A.M."/>
            <person name="Nowrousian M."/>
            <person name="Sun S."/>
            <person name="Cuomo C.A."/>
            <person name="Heitman J."/>
        </authorList>
    </citation>
    <scope>NUCLEOTIDE SEQUENCE [LARGE SCALE GENOMIC DNA]</scope>
    <source>
        <strain evidence="1 2">7685027</strain>
    </source>
</reference>
<proteinExistence type="predicted"/>
<dbReference type="GeneID" id="89988650"/>
<evidence type="ECO:0000313" key="2">
    <source>
        <dbReference type="Proteomes" id="UP001432216"/>
    </source>
</evidence>
<protein>
    <submittedName>
        <fullName evidence="1">Uncharacterized protein</fullName>
    </submittedName>
</protein>
<dbReference type="Proteomes" id="UP001432216">
    <property type="component" value="Chromosome 3"/>
</dbReference>
<organism evidence="1 2">
    <name type="scientific">Cryptococcus decagattii</name>
    <dbReference type="NCBI Taxonomy" id="1859122"/>
    <lineage>
        <taxon>Eukaryota</taxon>
        <taxon>Fungi</taxon>
        <taxon>Dikarya</taxon>
        <taxon>Basidiomycota</taxon>
        <taxon>Agaricomycotina</taxon>
        <taxon>Tremellomycetes</taxon>
        <taxon>Tremellales</taxon>
        <taxon>Cryptococcaceae</taxon>
        <taxon>Cryptococcus</taxon>
        <taxon>Cryptococcus gattii species complex</taxon>
    </lineage>
</organism>
<sequence>MEARGQLHSHRSETQLSSMMFTLNAFSTCTILLSFTSFVSATDYRLLVNKPSCQTMDQFKFNFETLCPVFETSNTTVCNVGLYFRPGDYQGKNTDTQALVFCTYVNSTDNSIYPVTSELVTSLGGSTT</sequence>
<name>A0ABZ2APX5_9TREE</name>
<evidence type="ECO:0000313" key="1">
    <source>
        <dbReference type="EMBL" id="WVO20578.1"/>
    </source>
</evidence>
<gene>
    <name evidence="1" type="ORF">IAS62_001876</name>
</gene>